<feature type="transmembrane region" description="Helical" evidence="4">
    <location>
        <begin position="163"/>
        <end position="184"/>
    </location>
</feature>
<gene>
    <name evidence="6" type="ORF">AWJ14_10305</name>
</gene>
<feature type="domain" description="HTH araC/xylS-type" evidence="5">
    <location>
        <begin position="244"/>
        <end position="348"/>
    </location>
</feature>
<evidence type="ECO:0000256" key="3">
    <source>
        <dbReference type="ARBA" id="ARBA00023163"/>
    </source>
</evidence>
<feature type="transmembrane region" description="Helical" evidence="4">
    <location>
        <begin position="190"/>
        <end position="211"/>
    </location>
</feature>
<feature type="transmembrane region" description="Helical" evidence="4">
    <location>
        <begin position="125"/>
        <end position="143"/>
    </location>
</feature>
<keyword evidence="4" id="KW-0812">Transmembrane</keyword>
<dbReference type="EMBL" id="LQZT01000001">
    <property type="protein sequence ID" value="OCW59412.1"/>
    <property type="molecule type" value="Genomic_DNA"/>
</dbReference>
<protein>
    <recommendedName>
        <fullName evidence="5">HTH araC/xylS-type domain-containing protein</fullName>
    </recommendedName>
</protein>
<dbReference type="PANTHER" id="PTHR43280:SF29">
    <property type="entry name" value="ARAC-FAMILY TRANSCRIPTIONAL REGULATOR"/>
    <property type="match status" value="1"/>
</dbReference>
<evidence type="ECO:0000256" key="4">
    <source>
        <dbReference type="SAM" id="Phobius"/>
    </source>
</evidence>
<accession>A0A1C1Z0X1</accession>
<dbReference type="InterPro" id="IPR009057">
    <property type="entry name" value="Homeodomain-like_sf"/>
</dbReference>
<keyword evidence="7" id="KW-1185">Reference proteome</keyword>
<keyword evidence="2" id="KW-0238">DNA-binding</keyword>
<dbReference type="GO" id="GO:0043565">
    <property type="term" value="F:sequence-specific DNA binding"/>
    <property type="evidence" value="ECO:0007669"/>
    <property type="project" value="InterPro"/>
</dbReference>
<feature type="transmembrane region" description="Helical" evidence="4">
    <location>
        <begin position="71"/>
        <end position="92"/>
    </location>
</feature>
<dbReference type="Proteomes" id="UP000094795">
    <property type="component" value="Unassembled WGS sequence"/>
</dbReference>
<evidence type="ECO:0000256" key="2">
    <source>
        <dbReference type="ARBA" id="ARBA00023125"/>
    </source>
</evidence>
<reference evidence="6 7" key="1">
    <citation type="submission" date="2015-12" db="EMBL/GenBank/DDBJ databases">
        <authorList>
            <person name="Shamseldin A."/>
            <person name="Moawad H."/>
            <person name="Abd El-Rahim W.M."/>
            <person name="Sadowsky M.J."/>
        </authorList>
    </citation>
    <scope>NUCLEOTIDE SEQUENCE [LARGE SCALE GENOMIC DNA]</scope>
    <source>
        <strain evidence="6 7">JC234</strain>
    </source>
</reference>
<dbReference type="Gene3D" id="1.10.10.60">
    <property type="entry name" value="Homeodomain-like"/>
    <property type="match status" value="1"/>
</dbReference>
<organism evidence="6 7">
    <name type="scientific">Hoeflea olei</name>
    <dbReference type="NCBI Taxonomy" id="1480615"/>
    <lineage>
        <taxon>Bacteria</taxon>
        <taxon>Pseudomonadati</taxon>
        <taxon>Pseudomonadota</taxon>
        <taxon>Alphaproteobacteria</taxon>
        <taxon>Hyphomicrobiales</taxon>
        <taxon>Rhizobiaceae</taxon>
        <taxon>Hoeflea</taxon>
    </lineage>
</organism>
<dbReference type="GO" id="GO:0003700">
    <property type="term" value="F:DNA-binding transcription factor activity"/>
    <property type="evidence" value="ECO:0007669"/>
    <property type="project" value="InterPro"/>
</dbReference>
<keyword evidence="3" id="KW-0804">Transcription</keyword>
<feature type="transmembrane region" description="Helical" evidence="4">
    <location>
        <begin position="37"/>
        <end position="59"/>
    </location>
</feature>
<sequence length="356" mass="40167">MMSFELTLVDIVDLLLRGGTFGVLLLLIIRFAQRPDFGPLCLTGILFGLSGLIEIILNARPMILVRAQDDFVLLGFQQFHFITMWWFIQALFDDQFRWRPASFWPFAVSPPLIAGSSLAPEHLQWWFMVALILLNVAILALIIHTALRNRSSDLIDDRRSFSLVLAFSVPPFSLFVFVTSFLYVEANLESYLGMVYSAVYFLLALGFSFWLTNLKEGLFQRSGNGALPPVARTEMSAADRLELDRVVKAMEGGLYLEPGLTIGGLADALHIPEHRLRRLINSGLGYRNFAAFVNDYRIDEAKRRLSNPALAREQIIQHAFSLGYASLAPFNRAFRERVGVSPTEFREAALSRPSTQ</sequence>
<dbReference type="SMART" id="SM00342">
    <property type="entry name" value="HTH_ARAC"/>
    <property type="match status" value="1"/>
</dbReference>
<name>A0A1C1Z0X1_9HYPH</name>
<keyword evidence="4" id="KW-0472">Membrane</keyword>
<keyword evidence="4" id="KW-1133">Transmembrane helix</keyword>
<dbReference type="SUPFAM" id="SSF46689">
    <property type="entry name" value="Homeodomain-like"/>
    <property type="match status" value="1"/>
</dbReference>
<evidence type="ECO:0000259" key="5">
    <source>
        <dbReference type="PROSITE" id="PS01124"/>
    </source>
</evidence>
<dbReference type="AlphaFoldDB" id="A0A1C1Z0X1"/>
<proteinExistence type="predicted"/>
<dbReference type="STRING" id="1480615.AWJ14_10305"/>
<dbReference type="Pfam" id="PF12833">
    <property type="entry name" value="HTH_18"/>
    <property type="match status" value="1"/>
</dbReference>
<comment type="caution">
    <text evidence="6">The sequence shown here is derived from an EMBL/GenBank/DDBJ whole genome shotgun (WGS) entry which is preliminary data.</text>
</comment>
<dbReference type="PROSITE" id="PS01124">
    <property type="entry name" value="HTH_ARAC_FAMILY_2"/>
    <property type="match status" value="1"/>
</dbReference>
<dbReference type="InterPro" id="IPR018060">
    <property type="entry name" value="HTH_AraC"/>
</dbReference>
<evidence type="ECO:0000313" key="6">
    <source>
        <dbReference type="EMBL" id="OCW59412.1"/>
    </source>
</evidence>
<keyword evidence="1" id="KW-0805">Transcription regulation</keyword>
<evidence type="ECO:0000313" key="7">
    <source>
        <dbReference type="Proteomes" id="UP000094795"/>
    </source>
</evidence>
<dbReference type="PANTHER" id="PTHR43280">
    <property type="entry name" value="ARAC-FAMILY TRANSCRIPTIONAL REGULATOR"/>
    <property type="match status" value="1"/>
</dbReference>
<evidence type="ECO:0000256" key="1">
    <source>
        <dbReference type="ARBA" id="ARBA00023015"/>
    </source>
</evidence>
<feature type="transmembrane region" description="Helical" evidence="4">
    <location>
        <begin position="12"/>
        <end position="31"/>
    </location>
</feature>